<dbReference type="RefSeq" id="WP_132353049.1">
    <property type="nucleotide sequence ID" value="NZ_CAWOJO010000006.1"/>
</dbReference>
<dbReference type="Proteomes" id="UP000295598">
    <property type="component" value="Unassembled WGS sequence"/>
</dbReference>
<protein>
    <recommendedName>
        <fullName evidence="3">Family 43 glycosylhydrolase</fullName>
    </recommendedName>
</protein>
<gene>
    <name evidence="1" type="ORF">C5467_05335</name>
</gene>
<evidence type="ECO:0008006" key="3">
    <source>
        <dbReference type="Google" id="ProtNLM"/>
    </source>
</evidence>
<dbReference type="InterPro" id="IPR023296">
    <property type="entry name" value="Glyco_hydro_beta-prop_sf"/>
</dbReference>
<proteinExistence type="predicted"/>
<name>A0A4R4K339_9GAMM</name>
<reference evidence="1 2" key="1">
    <citation type="journal article" date="2019" name="Int. J. Syst. Evol. Microbiol.">
        <title>Photorhabdus khanii subsp. guanajuatensis subsp. nov., isolated from Heterorhabditis atacamensis, and Photorhabdus luminescens subsp. mexicana subsp. nov., isolated from Heterorhabditis mexicana entomopathogenic nematodes.</title>
        <authorList>
            <person name="Machado R.A.R."/>
            <person name="Bruno P."/>
            <person name="Arce C.C.M."/>
            <person name="Liechti N."/>
            <person name="Kohler A."/>
            <person name="Bernal J."/>
            <person name="Bruggmann R."/>
            <person name="Turlings T.C.J."/>
        </authorList>
    </citation>
    <scope>NUCLEOTIDE SEQUENCE [LARGE SCALE GENOMIC DNA]</scope>
    <source>
        <strain evidence="1 2">MEX20-17</strain>
    </source>
</reference>
<accession>A0A4R4K339</accession>
<sequence>MWEALLRTFLILLLKLTTLEKIVISCTKKAPKIRGIIKQLNINNYALKMSALVNNRGSTLNDALVCTLYYCGLLSRPFRVIYRNVLLATLSLATLCGLLLTPPSLAQTEIPLTTSDIRTSIGPVVKGGVYNYAPSVMLDGVYRMWWCGSDRTHPGDHIFYAESSSLDGPFRARRGKDAYQIVFSPNKEANAFDKVHTCDPSVIRVNGTYYMYYGGWNSIRTETSGITKIGLATSPDGINWTRANNGNPIILPANKKLDGNPYGAGQPSVSYLNGMFYLMYTDTTGANSLDKIYGGGGQYVLRSPDPTFQSEVEELASNGFVTKTEENHTEYRQNYWVSVDMQFSDALNAWIVAHNDGSRLSLSFYPPDFSTKIYNDVQLSTSTVEGPGIVSRPDKHSVVSSTGQCSTLPIDVINATARNFPRMSPTNLAHIGIDVSAGMNCESMLPSQIANIYEGYGIKAAGLPLTFVVSGTRFQVDSIRPMKFLTKNFIEVTPEIFHAIPYGASLKVGAPVIGTTGQPAAFLLESAKWPVSGPKIIRDNKSSIKMVPLAEYDSYPTKHSLYLVQ</sequence>
<organism evidence="1 2">
    <name type="scientific">Photorhabdus khanii subsp. guanajuatensis</name>
    <dbReference type="NCBI Taxonomy" id="2100166"/>
    <lineage>
        <taxon>Bacteria</taxon>
        <taxon>Pseudomonadati</taxon>
        <taxon>Pseudomonadota</taxon>
        <taxon>Gammaproteobacteria</taxon>
        <taxon>Enterobacterales</taxon>
        <taxon>Morganellaceae</taxon>
        <taxon>Photorhabdus</taxon>
    </lineage>
</organism>
<dbReference type="EMBL" id="PUJY01000006">
    <property type="protein sequence ID" value="TDB60982.1"/>
    <property type="molecule type" value="Genomic_DNA"/>
</dbReference>
<dbReference type="SUPFAM" id="SSF75005">
    <property type="entry name" value="Arabinanase/levansucrase/invertase"/>
    <property type="match status" value="2"/>
</dbReference>
<evidence type="ECO:0000313" key="2">
    <source>
        <dbReference type="Proteomes" id="UP000295598"/>
    </source>
</evidence>
<evidence type="ECO:0000313" key="1">
    <source>
        <dbReference type="EMBL" id="TDB60982.1"/>
    </source>
</evidence>
<dbReference type="Gene3D" id="2.115.10.20">
    <property type="entry name" value="Glycosyl hydrolase domain, family 43"/>
    <property type="match status" value="2"/>
</dbReference>
<dbReference type="AlphaFoldDB" id="A0A4R4K339"/>
<comment type="caution">
    <text evidence="1">The sequence shown here is derived from an EMBL/GenBank/DDBJ whole genome shotgun (WGS) entry which is preliminary data.</text>
</comment>